<sequence>MPKEIQRLQLVRQHKFLGVILDRRLSWAPQIKSLEEKVNSLINILRRFAGVRWGSSYSSLLRVHSAIIRQRIAYSAPVLHGISRNLEERIQRLLARSLRICLGVPRASASALVIAESRQPTFHALRFTGTCRHYFRLATQHANHPLHRAIQERSAARIHENIVRCKNLLPTHEYWSPCASHPPWRLSIPDIVTSIPGLTRKNDLPVIRVKQLTLTHLYTTYEDHIHVYTDGSCLNQSSTSAFFTPAYQEKKNL</sequence>
<evidence type="ECO:0000313" key="1">
    <source>
        <dbReference type="EMBL" id="MAA23555.1"/>
    </source>
</evidence>
<protein>
    <submittedName>
        <fullName evidence="1">Tick transposon</fullName>
    </submittedName>
</protein>
<dbReference type="AlphaFoldDB" id="A0A224Z315"/>
<reference evidence="1" key="1">
    <citation type="journal article" date="2017" name="Parasit. Vectors">
        <title>Sialotranscriptomics of Rhipicephalus zambeziensis reveals intricate expression profiles of secretory proteins and suggests tight temporal transcriptional regulation during blood-feeding.</title>
        <authorList>
            <person name="de Castro M.H."/>
            <person name="de Klerk D."/>
            <person name="Pienaar R."/>
            <person name="Rees D.J.G."/>
            <person name="Mans B.J."/>
        </authorList>
    </citation>
    <scope>NUCLEOTIDE SEQUENCE</scope>
    <source>
        <tissue evidence="1">Salivary glands</tissue>
    </source>
</reference>
<accession>A0A224Z315</accession>
<organism evidence="1">
    <name type="scientific">Rhipicephalus zambeziensis</name>
    <dbReference type="NCBI Taxonomy" id="60191"/>
    <lineage>
        <taxon>Eukaryota</taxon>
        <taxon>Metazoa</taxon>
        <taxon>Ecdysozoa</taxon>
        <taxon>Arthropoda</taxon>
        <taxon>Chelicerata</taxon>
        <taxon>Arachnida</taxon>
        <taxon>Acari</taxon>
        <taxon>Parasitiformes</taxon>
        <taxon>Ixodida</taxon>
        <taxon>Ixodoidea</taxon>
        <taxon>Ixodidae</taxon>
        <taxon>Rhipicephalinae</taxon>
        <taxon>Rhipicephalus</taxon>
        <taxon>Rhipicephalus</taxon>
    </lineage>
</organism>
<name>A0A224Z315_9ACAR</name>
<proteinExistence type="predicted"/>
<dbReference type="EMBL" id="GFPF01012409">
    <property type="protein sequence ID" value="MAA23555.1"/>
    <property type="molecule type" value="Transcribed_RNA"/>
</dbReference>